<dbReference type="PANTHER" id="PTHR47843">
    <property type="entry name" value="BTB DOMAIN-CONTAINING PROTEIN-RELATED"/>
    <property type="match status" value="1"/>
</dbReference>
<dbReference type="InterPro" id="IPR000210">
    <property type="entry name" value="BTB/POZ_dom"/>
</dbReference>
<sequence length="231" mass="26383">MLFCRLPYNMGFPDLQPLLQSLLKSGRYSDLTISCEGRQFAVHRAIVCCQSSFFDAAVKPGFKEAASSHIDLLDDEFATIQRVVDFLYIRDYDDTGFPDIEDKTSVSDDNKDSQAVLWNNLDVFMAADKFDIAPLKQLARTRLLNWINKNANRLPFIVREIWVTLPPLETELRDAIVKAISCHAEEFLNNDESVAILTDLPAIAIAVLKEKVNENVLLKLQRQRMQVRGRY</sequence>
<keyword evidence="3" id="KW-1185">Reference proteome</keyword>
<dbReference type="SUPFAM" id="SSF54695">
    <property type="entry name" value="POZ domain"/>
    <property type="match status" value="1"/>
</dbReference>
<organism evidence="2 3">
    <name type="scientific">Aspergillus uvarum CBS 121591</name>
    <dbReference type="NCBI Taxonomy" id="1448315"/>
    <lineage>
        <taxon>Eukaryota</taxon>
        <taxon>Fungi</taxon>
        <taxon>Dikarya</taxon>
        <taxon>Ascomycota</taxon>
        <taxon>Pezizomycotina</taxon>
        <taxon>Eurotiomycetes</taxon>
        <taxon>Eurotiomycetidae</taxon>
        <taxon>Eurotiales</taxon>
        <taxon>Aspergillaceae</taxon>
        <taxon>Aspergillus</taxon>
        <taxon>Aspergillus subgen. Circumdati</taxon>
    </lineage>
</organism>
<dbReference type="VEuPathDB" id="FungiDB:BO82DRAFT_147020"/>
<dbReference type="OrthoDB" id="6359816at2759"/>
<dbReference type="STRING" id="1448315.A0A319DHL0"/>
<accession>A0A319DHL0</accession>
<evidence type="ECO:0000259" key="1">
    <source>
        <dbReference type="PROSITE" id="PS50097"/>
    </source>
</evidence>
<dbReference type="Proteomes" id="UP000248340">
    <property type="component" value="Unassembled WGS sequence"/>
</dbReference>
<dbReference type="PANTHER" id="PTHR47843:SF5">
    <property type="entry name" value="BTB_POZ DOMAIN PROTEIN"/>
    <property type="match status" value="1"/>
</dbReference>
<feature type="domain" description="BTB" evidence="1">
    <location>
        <begin position="29"/>
        <end position="88"/>
    </location>
</feature>
<dbReference type="Pfam" id="PF00651">
    <property type="entry name" value="BTB"/>
    <property type="match status" value="1"/>
</dbReference>
<protein>
    <recommendedName>
        <fullName evidence="1">BTB domain-containing protein</fullName>
    </recommendedName>
</protein>
<dbReference type="EMBL" id="KZ821723">
    <property type="protein sequence ID" value="PYH79082.1"/>
    <property type="molecule type" value="Genomic_DNA"/>
</dbReference>
<dbReference type="GeneID" id="37132867"/>
<gene>
    <name evidence="2" type="ORF">BO82DRAFT_147020</name>
</gene>
<name>A0A319DHL0_9EURO</name>
<evidence type="ECO:0000313" key="2">
    <source>
        <dbReference type="EMBL" id="PYH79082.1"/>
    </source>
</evidence>
<dbReference type="InterPro" id="IPR011333">
    <property type="entry name" value="SKP1/BTB/POZ_sf"/>
</dbReference>
<proteinExistence type="predicted"/>
<dbReference type="AlphaFoldDB" id="A0A319DHL0"/>
<reference evidence="2 3" key="1">
    <citation type="submission" date="2016-12" db="EMBL/GenBank/DDBJ databases">
        <title>The genomes of Aspergillus section Nigri reveals drivers in fungal speciation.</title>
        <authorList>
            <consortium name="DOE Joint Genome Institute"/>
            <person name="Vesth T.C."/>
            <person name="Nybo J."/>
            <person name="Theobald S."/>
            <person name="Brandl J."/>
            <person name="Frisvad J.C."/>
            <person name="Nielsen K.F."/>
            <person name="Lyhne E.K."/>
            <person name="Kogle M.E."/>
            <person name="Kuo A."/>
            <person name="Riley R."/>
            <person name="Clum A."/>
            <person name="Nolan M."/>
            <person name="Lipzen A."/>
            <person name="Salamov A."/>
            <person name="Henrissat B."/>
            <person name="Wiebenga A."/>
            <person name="De Vries R.P."/>
            <person name="Grigoriev I.V."/>
            <person name="Mortensen U.H."/>
            <person name="Andersen M.R."/>
            <person name="Baker S.E."/>
        </authorList>
    </citation>
    <scope>NUCLEOTIDE SEQUENCE [LARGE SCALE GENOMIC DNA]</scope>
    <source>
        <strain evidence="2 3">CBS 121591</strain>
    </source>
</reference>
<dbReference type="RefSeq" id="XP_025489282.1">
    <property type="nucleotide sequence ID" value="XM_025630126.1"/>
</dbReference>
<dbReference type="Gene3D" id="3.30.710.10">
    <property type="entry name" value="Potassium Channel Kv1.1, Chain A"/>
    <property type="match status" value="1"/>
</dbReference>
<dbReference type="SMART" id="SM00225">
    <property type="entry name" value="BTB"/>
    <property type="match status" value="1"/>
</dbReference>
<dbReference type="CDD" id="cd18186">
    <property type="entry name" value="BTB_POZ_ZBTB_KLHL-like"/>
    <property type="match status" value="1"/>
</dbReference>
<dbReference type="PROSITE" id="PS50097">
    <property type="entry name" value="BTB"/>
    <property type="match status" value="1"/>
</dbReference>
<evidence type="ECO:0000313" key="3">
    <source>
        <dbReference type="Proteomes" id="UP000248340"/>
    </source>
</evidence>